<evidence type="ECO:0000313" key="2">
    <source>
        <dbReference type="EMBL" id="AWL69924.1"/>
    </source>
</evidence>
<evidence type="ECO:0000256" key="1">
    <source>
        <dbReference type="SAM" id="Phobius"/>
    </source>
</evidence>
<dbReference type="Proteomes" id="UP000245399">
    <property type="component" value="Chromosome"/>
</dbReference>
<protein>
    <submittedName>
        <fullName evidence="2">Uncharacterized protein</fullName>
    </submittedName>
</protein>
<keyword evidence="1" id="KW-0812">Transmembrane</keyword>
<dbReference type="EMBL" id="CP029449">
    <property type="protein sequence ID" value="AWL69924.1"/>
    <property type="molecule type" value="Genomic_DNA"/>
</dbReference>
<organism evidence="2 3">
    <name type="scientific">Serratia marcescens</name>
    <dbReference type="NCBI Taxonomy" id="615"/>
    <lineage>
        <taxon>Bacteria</taxon>
        <taxon>Pseudomonadati</taxon>
        <taxon>Pseudomonadota</taxon>
        <taxon>Gammaproteobacteria</taxon>
        <taxon>Enterobacterales</taxon>
        <taxon>Yersiniaceae</taxon>
        <taxon>Serratia</taxon>
    </lineage>
</organism>
<accession>A0AB33G4M9</accession>
<proteinExistence type="predicted"/>
<sequence>MNLKATKNYVLNFFITNPHLGPSLILFLLGVTFLLTMNFAAVSGALFGASASLLGAWISDFNSRKREIESKIQKERDAIKFLTPELLRTISRVLYIQERAIINYSMNATENNKNADLGQPLNHEIHDLVNLGDQKEDFIPYLPLLYPNAPQAKYLDGEKAIKLINYYDSLYKLESFVKDWWRRPGQLPSNIFNEISHLSEKSLLLSLECLAELRINKSDDGFPHSNTLSVKITNALDMAVKTRSRCYDDFEKAKGKQHGRY</sequence>
<keyword evidence="1" id="KW-0472">Membrane</keyword>
<reference evidence="2 3" key="1">
    <citation type="submission" date="2018-05" db="EMBL/GenBank/DDBJ databases">
        <title>Klebsiella quasipneumonaiae provides a window into carbapenemase gene transfer, plasmid rearrangements and nosocomial acquisition from the hospital environment.</title>
        <authorList>
            <person name="Mathers A.J."/>
            <person name="Vegesana K."/>
            <person name="Stoesser N."/>
            <person name="Crook D."/>
            <person name="Vaughan A."/>
            <person name="Barry K."/>
            <person name="Parikh H."/>
            <person name="Sebra R."/>
            <person name="Kotay S."/>
            <person name="Walker A.S."/>
            <person name="Sheppard A.E."/>
        </authorList>
    </citation>
    <scope>NUCLEOTIDE SEQUENCE [LARGE SCALE GENOMIC DNA]</scope>
    <source>
        <strain evidence="2 3">CAV1761</strain>
    </source>
</reference>
<feature type="transmembrane region" description="Helical" evidence="1">
    <location>
        <begin position="24"/>
        <end position="57"/>
    </location>
</feature>
<evidence type="ECO:0000313" key="3">
    <source>
        <dbReference type="Proteomes" id="UP000245399"/>
    </source>
</evidence>
<name>A0AB33G4M9_SERMA</name>
<dbReference type="RefSeq" id="WP_126192717.1">
    <property type="nucleotide sequence ID" value="NZ_CP010584.1"/>
</dbReference>
<keyword evidence="1" id="KW-1133">Transmembrane helix</keyword>
<dbReference type="AlphaFoldDB" id="A0AB33G4M9"/>
<gene>
    <name evidence="2" type="ORF">DKC05_20875</name>
</gene>